<keyword evidence="2" id="KW-0964">Secreted</keyword>
<dbReference type="Gene3D" id="3.30.60.30">
    <property type="match status" value="1"/>
</dbReference>
<keyword evidence="9" id="KW-1185">Reference proteome</keyword>
<reference evidence="8" key="1">
    <citation type="journal article" date="2023" name="Science">
        <title>Genome structures resolve the early diversification of teleost fishes.</title>
        <authorList>
            <person name="Parey E."/>
            <person name="Louis A."/>
            <person name="Montfort J."/>
            <person name="Bouchez O."/>
            <person name="Roques C."/>
            <person name="Iampietro C."/>
            <person name="Lluch J."/>
            <person name="Castinel A."/>
            <person name="Donnadieu C."/>
            <person name="Desvignes T."/>
            <person name="Floi Bucao C."/>
            <person name="Jouanno E."/>
            <person name="Wen M."/>
            <person name="Mejri S."/>
            <person name="Dirks R."/>
            <person name="Jansen H."/>
            <person name="Henkel C."/>
            <person name="Chen W.J."/>
            <person name="Zahm M."/>
            <person name="Cabau C."/>
            <person name="Klopp C."/>
            <person name="Thompson A.W."/>
            <person name="Robinson-Rechavi M."/>
            <person name="Braasch I."/>
            <person name="Lecointre G."/>
            <person name="Bobe J."/>
            <person name="Postlethwait J.H."/>
            <person name="Berthelot C."/>
            <person name="Roest Crollius H."/>
            <person name="Guiguen Y."/>
        </authorList>
    </citation>
    <scope>NUCLEOTIDE SEQUENCE</scope>
    <source>
        <strain evidence="8">Concon-B</strain>
    </source>
</reference>
<dbReference type="SMART" id="SM00280">
    <property type="entry name" value="KAZAL"/>
    <property type="match status" value="1"/>
</dbReference>
<evidence type="ECO:0000256" key="6">
    <source>
        <dbReference type="SAM" id="SignalP"/>
    </source>
</evidence>
<dbReference type="GO" id="GO:0004867">
    <property type="term" value="F:serine-type endopeptidase inhibitor activity"/>
    <property type="evidence" value="ECO:0007669"/>
    <property type="project" value="UniProtKB-KW"/>
</dbReference>
<feature type="signal peptide" evidence="6">
    <location>
        <begin position="1"/>
        <end position="18"/>
    </location>
</feature>
<dbReference type="InterPro" id="IPR002350">
    <property type="entry name" value="Kazal_dom"/>
</dbReference>
<dbReference type="PANTHER" id="PTHR47729:SF1">
    <property type="entry name" value="OVOMUCOID-LIKE-RELATED"/>
    <property type="match status" value="1"/>
</dbReference>
<evidence type="ECO:0000313" key="9">
    <source>
        <dbReference type="Proteomes" id="UP001152803"/>
    </source>
</evidence>
<dbReference type="OrthoDB" id="126772at2759"/>
<sequence>MAIKVLLLGLLLIFAVDAEEKSGLQPSCGEMSHQACPLNLAPVCGTDGITYPNECTLCFERQRTKANILIMKYDDC</sequence>
<evidence type="ECO:0000256" key="2">
    <source>
        <dbReference type="ARBA" id="ARBA00022525"/>
    </source>
</evidence>
<dbReference type="InterPro" id="IPR051597">
    <property type="entry name" value="Bifunctional_prot_inhibitor"/>
</dbReference>
<accession>A0A9Q1HZ16</accession>
<keyword evidence="3" id="KW-0646">Protease inhibitor</keyword>
<organism evidence="8 9">
    <name type="scientific">Conger conger</name>
    <name type="common">Conger eel</name>
    <name type="synonym">Muraena conger</name>
    <dbReference type="NCBI Taxonomy" id="82655"/>
    <lineage>
        <taxon>Eukaryota</taxon>
        <taxon>Metazoa</taxon>
        <taxon>Chordata</taxon>
        <taxon>Craniata</taxon>
        <taxon>Vertebrata</taxon>
        <taxon>Euteleostomi</taxon>
        <taxon>Actinopterygii</taxon>
        <taxon>Neopterygii</taxon>
        <taxon>Teleostei</taxon>
        <taxon>Anguilliformes</taxon>
        <taxon>Congridae</taxon>
        <taxon>Conger</taxon>
    </lineage>
</organism>
<evidence type="ECO:0000259" key="7">
    <source>
        <dbReference type="PROSITE" id="PS51465"/>
    </source>
</evidence>
<dbReference type="AlphaFoldDB" id="A0A9Q1HZ16"/>
<keyword evidence="6" id="KW-0732">Signal</keyword>
<protein>
    <recommendedName>
        <fullName evidence="7">Kazal-like domain-containing protein</fullName>
    </recommendedName>
</protein>
<evidence type="ECO:0000256" key="3">
    <source>
        <dbReference type="ARBA" id="ARBA00022690"/>
    </source>
</evidence>
<dbReference type="SUPFAM" id="SSF100895">
    <property type="entry name" value="Kazal-type serine protease inhibitors"/>
    <property type="match status" value="1"/>
</dbReference>
<comment type="caution">
    <text evidence="8">The sequence shown here is derived from an EMBL/GenBank/DDBJ whole genome shotgun (WGS) entry which is preliminary data.</text>
</comment>
<feature type="domain" description="Kazal-like" evidence="7">
    <location>
        <begin position="22"/>
        <end position="76"/>
    </location>
</feature>
<evidence type="ECO:0000256" key="5">
    <source>
        <dbReference type="ARBA" id="ARBA00023157"/>
    </source>
</evidence>
<evidence type="ECO:0000313" key="8">
    <source>
        <dbReference type="EMBL" id="KAJ8271259.1"/>
    </source>
</evidence>
<proteinExistence type="predicted"/>
<feature type="chain" id="PRO_5040325505" description="Kazal-like domain-containing protein" evidence="6">
    <location>
        <begin position="19"/>
        <end position="76"/>
    </location>
</feature>
<dbReference type="GO" id="GO:0005576">
    <property type="term" value="C:extracellular region"/>
    <property type="evidence" value="ECO:0007669"/>
    <property type="project" value="UniProtKB-SubCell"/>
</dbReference>
<dbReference type="Proteomes" id="UP001152803">
    <property type="component" value="Unassembled WGS sequence"/>
</dbReference>
<name>A0A9Q1HZ16_CONCO</name>
<gene>
    <name evidence="8" type="ORF">COCON_G00101180</name>
</gene>
<dbReference type="PANTHER" id="PTHR47729">
    <property type="entry name" value="SERINE PEPTIDASE INHIBITOR, KAZAL TYPE 2, TANDEM DUPLICATE 1-RELATED"/>
    <property type="match status" value="1"/>
</dbReference>
<evidence type="ECO:0000256" key="4">
    <source>
        <dbReference type="ARBA" id="ARBA00022900"/>
    </source>
</evidence>
<dbReference type="EMBL" id="JAFJMO010000007">
    <property type="protein sequence ID" value="KAJ8271259.1"/>
    <property type="molecule type" value="Genomic_DNA"/>
</dbReference>
<keyword evidence="4" id="KW-0722">Serine protease inhibitor</keyword>
<comment type="subcellular location">
    <subcellularLocation>
        <location evidence="1">Secreted</location>
    </subcellularLocation>
</comment>
<dbReference type="PROSITE" id="PS51465">
    <property type="entry name" value="KAZAL_2"/>
    <property type="match status" value="1"/>
</dbReference>
<dbReference type="InterPro" id="IPR036058">
    <property type="entry name" value="Kazal_dom_sf"/>
</dbReference>
<evidence type="ECO:0000256" key="1">
    <source>
        <dbReference type="ARBA" id="ARBA00004613"/>
    </source>
</evidence>
<dbReference type="Pfam" id="PF00050">
    <property type="entry name" value="Kazal_1"/>
    <property type="match status" value="1"/>
</dbReference>
<dbReference type="PROSITE" id="PS00282">
    <property type="entry name" value="KAZAL_1"/>
    <property type="match status" value="1"/>
</dbReference>
<keyword evidence="5" id="KW-1015">Disulfide bond</keyword>